<keyword evidence="2" id="KW-1185">Reference proteome</keyword>
<protein>
    <recommendedName>
        <fullName evidence="3">AttH domain-containing protein</fullName>
    </recommendedName>
</protein>
<name>A0A0R1ZZH6_9LACO</name>
<dbReference type="SUPFAM" id="SSF159245">
    <property type="entry name" value="AttH-like"/>
    <property type="match status" value="1"/>
</dbReference>
<dbReference type="EMBL" id="AYYY01000070">
    <property type="protein sequence ID" value="KRM60318.1"/>
    <property type="molecule type" value="Genomic_DNA"/>
</dbReference>
<accession>A0A0R1ZZH6</accession>
<dbReference type="PATRIC" id="fig|1423813.3.peg.979"/>
<dbReference type="STRING" id="1423813.FC26_GL000955"/>
<evidence type="ECO:0000313" key="1">
    <source>
        <dbReference type="EMBL" id="KRM60318.1"/>
    </source>
</evidence>
<reference evidence="1 2" key="1">
    <citation type="journal article" date="2015" name="Genome Announc.">
        <title>Expanding the biotechnology potential of lactobacilli through comparative genomics of 213 strains and associated genera.</title>
        <authorList>
            <person name="Sun Z."/>
            <person name="Harris H.M."/>
            <person name="McCann A."/>
            <person name="Guo C."/>
            <person name="Argimon S."/>
            <person name="Zhang W."/>
            <person name="Yang X."/>
            <person name="Jeffery I.B."/>
            <person name="Cooney J.C."/>
            <person name="Kagawa T.F."/>
            <person name="Liu W."/>
            <person name="Song Y."/>
            <person name="Salvetti E."/>
            <person name="Wrobel A."/>
            <person name="Rasinkangas P."/>
            <person name="Parkhill J."/>
            <person name="Rea M.C."/>
            <person name="O'Sullivan O."/>
            <person name="Ritari J."/>
            <person name="Douillard F.P."/>
            <person name="Paul Ross R."/>
            <person name="Yang R."/>
            <person name="Briner A.E."/>
            <person name="Felis G.E."/>
            <person name="de Vos W.M."/>
            <person name="Barrangou R."/>
            <person name="Klaenhammer T.R."/>
            <person name="Caufield P.W."/>
            <person name="Cui Y."/>
            <person name="Zhang H."/>
            <person name="O'Toole P.W."/>
        </authorList>
    </citation>
    <scope>NUCLEOTIDE SEQUENCE [LARGE SCALE GENOMIC DNA]</scope>
    <source>
        <strain evidence="1 2">DSM 20634</strain>
    </source>
</reference>
<dbReference type="OrthoDB" id="5491608at2"/>
<dbReference type="InterPro" id="IPR023374">
    <property type="entry name" value="AttH-like_dom_sf"/>
</dbReference>
<sequence length="357" mass="41078">MAKRARLADLDQDFENANLNRHEVALWEDGMRTDAAGENYEWWYFDANLADGSQLVITFYAKSVVDPSNGLKPMIDIDLTRPDGTKISHTMHFSPTEFTASDQRAEIKIAGNYFRGDLNHYVIHVQAEDITVMVDAHNIVPAWRRNVAIFFGDQDETNFGWLPATPRGIADVTMTTQKGTEQLSGNCYHDHNWGNVALMKVMHHWYWGRANIDDYTVISSYMTAEKKYGYQTLPVFMLAKGDRILADDPKYLTYEESDRQIDDVTGKPYHKAVSYDYNDGKQHYRITYLWEQTITQDRMIDQVSGVKHVLAKLTGFDGAYLRFSGKVRLDVYQGETISETHESQGLWEEMYFGKTIN</sequence>
<dbReference type="Gene3D" id="2.40.370.10">
    <property type="entry name" value="AttH-like domain"/>
    <property type="match status" value="1"/>
</dbReference>
<evidence type="ECO:0008006" key="3">
    <source>
        <dbReference type="Google" id="ProtNLM"/>
    </source>
</evidence>
<organism evidence="1 2">
    <name type="scientific">Paucilactobacillus vaccinostercus DSM 20634</name>
    <dbReference type="NCBI Taxonomy" id="1423813"/>
    <lineage>
        <taxon>Bacteria</taxon>
        <taxon>Bacillati</taxon>
        <taxon>Bacillota</taxon>
        <taxon>Bacilli</taxon>
        <taxon>Lactobacillales</taxon>
        <taxon>Lactobacillaceae</taxon>
        <taxon>Paucilactobacillus</taxon>
    </lineage>
</organism>
<dbReference type="AlphaFoldDB" id="A0A0R1ZZH6"/>
<comment type="caution">
    <text evidence="1">The sequence shown here is derived from an EMBL/GenBank/DDBJ whole genome shotgun (WGS) entry which is preliminary data.</text>
</comment>
<dbReference type="Proteomes" id="UP000051733">
    <property type="component" value="Unassembled WGS sequence"/>
</dbReference>
<gene>
    <name evidence="1" type="ORF">FC26_GL000955</name>
</gene>
<proteinExistence type="predicted"/>
<dbReference type="RefSeq" id="WP_057781290.1">
    <property type="nucleotide sequence ID" value="NZ_AYYY01000070.1"/>
</dbReference>
<evidence type="ECO:0000313" key="2">
    <source>
        <dbReference type="Proteomes" id="UP000051733"/>
    </source>
</evidence>